<evidence type="ECO:0000259" key="5">
    <source>
        <dbReference type="PROSITE" id="PS50853"/>
    </source>
</evidence>
<feature type="repeat" description="NHL" evidence="2">
    <location>
        <begin position="563"/>
        <end position="602"/>
    </location>
</feature>
<dbReference type="PROSITE" id="PS51125">
    <property type="entry name" value="NHL"/>
    <property type="match status" value="7"/>
</dbReference>
<evidence type="ECO:0000256" key="2">
    <source>
        <dbReference type="PROSITE-ProRule" id="PRU00504"/>
    </source>
</evidence>
<dbReference type="Pfam" id="PF01471">
    <property type="entry name" value="PG_binding_1"/>
    <property type="match status" value="1"/>
</dbReference>
<comment type="caution">
    <text evidence="6">The sequence shown here is derived from an EMBL/GenBank/DDBJ whole genome shotgun (WGS) entry which is preliminary data.</text>
</comment>
<dbReference type="InterPro" id="IPR013783">
    <property type="entry name" value="Ig-like_fold"/>
</dbReference>
<dbReference type="SUPFAM" id="SSF49265">
    <property type="entry name" value="Fibronectin type III"/>
    <property type="match status" value="1"/>
</dbReference>
<dbReference type="Pfam" id="PF01436">
    <property type="entry name" value="NHL"/>
    <property type="match status" value="5"/>
</dbReference>
<name>A0A1F7L1J6_9BACT</name>
<feature type="repeat" description="NHL" evidence="2">
    <location>
        <begin position="73"/>
        <end position="111"/>
    </location>
</feature>
<reference evidence="6 7" key="1">
    <citation type="journal article" date="2016" name="Nat. Commun.">
        <title>Thousands of microbial genomes shed light on interconnected biogeochemical processes in an aquifer system.</title>
        <authorList>
            <person name="Anantharaman K."/>
            <person name="Brown C.T."/>
            <person name="Hug L.A."/>
            <person name="Sharon I."/>
            <person name="Castelle C.J."/>
            <person name="Probst A.J."/>
            <person name="Thomas B.C."/>
            <person name="Singh A."/>
            <person name="Wilkins M.J."/>
            <person name="Karaoz U."/>
            <person name="Brodie E.L."/>
            <person name="Williams K.H."/>
            <person name="Hubbard S.S."/>
            <person name="Banfield J.F."/>
        </authorList>
    </citation>
    <scope>NUCLEOTIDE SEQUENCE [LARGE SCALE GENOMIC DNA]</scope>
</reference>
<dbReference type="PANTHER" id="PTHR24104">
    <property type="entry name" value="E3 UBIQUITIN-PROTEIN LIGASE NHLRC1-RELATED"/>
    <property type="match status" value="1"/>
</dbReference>
<dbReference type="InterPro" id="IPR036365">
    <property type="entry name" value="PGBD-like_sf"/>
</dbReference>
<evidence type="ECO:0000256" key="1">
    <source>
        <dbReference type="ARBA" id="ARBA00022737"/>
    </source>
</evidence>
<protein>
    <recommendedName>
        <fullName evidence="5">Fibronectin type-III domain-containing protein</fullName>
    </recommendedName>
</protein>
<feature type="domain" description="Fibronectin type-III" evidence="5">
    <location>
        <begin position="1309"/>
        <end position="1405"/>
    </location>
</feature>
<dbReference type="Gene3D" id="1.10.101.10">
    <property type="entry name" value="PGBD-like superfamily/PGBD"/>
    <property type="match status" value="1"/>
</dbReference>
<feature type="repeat" description="NHL" evidence="2">
    <location>
        <begin position="522"/>
        <end position="553"/>
    </location>
</feature>
<feature type="repeat" description="NHL" evidence="2">
    <location>
        <begin position="165"/>
        <end position="211"/>
    </location>
</feature>
<dbReference type="GO" id="GO:0008270">
    <property type="term" value="F:zinc ion binding"/>
    <property type="evidence" value="ECO:0007669"/>
    <property type="project" value="UniProtKB-KW"/>
</dbReference>
<feature type="signal peptide" evidence="4">
    <location>
        <begin position="1"/>
        <end position="15"/>
    </location>
</feature>
<feature type="repeat" description="NHL" evidence="2">
    <location>
        <begin position="356"/>
        <end position="394"/>
    </location>
</feature>
<dbReference type="SUPFAM" id="SSF101898">
    <property type="entry name" value="NHL repeat"/>
    <property type="match status" value="1"/>
</dbReference>
<dbReference type="InterPro" id="IPR003961">
    <property type="entry name" value="FN3_dom"/>
</dbReference>
<keyword evidence="1" id="KW-0677">Repeat</keyword>
<gene>
    <name evidence="6" type="ORF">A3K52_04300</name>
</gene>
<feature type="chain" id="PRO_5013108342" description="Fibronectin type-III domain-containing protein" evidence="4">
    <location>
        <begin position="16"/>
        <end position="1526"/>
    </location>
</feature>
<dbReference type="InterPro" id="IPR001258">
    <property type="entry name" value="NHL_repeat"/>
</dbReference>
<dbReference type="Gene3D" id="2.60.40.10">
    <property type="entry name" value="Immunoglobulins"/>
    <property type="match status" value="1"/>
</dbReference>
<evidence type="ECO:0000256" key="4">
    <source>
        <dbReference type="SAM" id="SignalP"/>
    </source>
</evidence>
<organism evidence="6 7">
    <name type="scientific">Candidatus Roizmanbacteria bacterium RIFOXYD1_FULL_38_12</name>
    <dbReference type="NCBI Taxonomy" id="1802093"/>
    <lineage>
        <taxon>Bacteria</taxon>
        <taxon>Candidatus Roizmaniibacteriota</taxon>
    </lineage>
</organism>
<dbReference type="InterPro" id="IPR036116">
    <property type="entry name" value="FN3_sf"/>
</dbReference>
<dbReference type="InterPro" id="IPR036366">
    <property type="entry name" value="PGBDSf"/>
</dbReference>
<feature type="region of interest" description="Disordered" evidence="3">
    <location>
        <begin position="391"/>
        <end position="413"/>
    </location>
</feature>
<evidence type="ECO:0000313" key="7">
    <source>
        <dbReference type="Proteomes" id="UP000177050"/>
    </source>
</evidence>
<sequence>MVFFLLSLCFPSFIAAQTFEHDFLYKFVSNWSDVTTDGSYLYVTNSAYSQIDKYDITGISTPPNYGHQTSNWGHYGTGNGQLKQPQGISYAGTSLYVADTGNSRIQQFNPTTGAYVAKWGTYGTGDGQFNEPQGVAVDSGEDYIFVADTKNNRIQAIATVDGTVASVAGTLGTGENQFSSPKGIAVIGSSPDYTIYVADTGNNRIVQYTFNTSSTPVFNRVDSIGVYGTTSADGTVRFNQPNKISVDSSGYFYVTDTTNRVQKFNSGRNYVTTWNVQDSHGTTGLVAASPTVLYVIEPNHQIDVYNAQTGVFSTSFFHDSNQPVDISLDTTGNIYINNSTTNTVSKFSSSWVPMLEWGGSGMDFSGALGIGVNTGGEVCVADTDNNRVQRFDENGLNPSTLPTPDVTPEGFSGPKDVANEATGKMYIADSTNNRILKYKSDNTPDWAIGLPTPTFSVGAGTPTPIAPTGPYFLNPYGITVDTENRIYIADSGHHRIQKFDANGVIQNAWGEYGSADSSSIPQFDNPQGMAIDSDGNIYVADTGNNRIQRFDQIGTLETRVLWGTYGALDGQFNQPRNVAVDSSDRVYVSEVANRRIQVFGDGTLSAGLTVVETGATAVTEDGSVIDSYTVKLASQPSSNVTVAIASSDSTQLTVSSTSLTFTPYNWNTPQIVTVTPVHDYIDQTLTQTLSLNHTLSSTDANYDSSGATVISVQVTLTDVDTSGVTLSATEVNVAEAGAVDTYTIVLDSKPTSDVVITPTSADGQTTLSPTSLTFTTTNWNTPQTITVTAVHDNIANGARDSIISHAITTSDTSGYQSITPSEVTAHITDTTDVPGVTLSENTLSLTEGGASGTYTVVLNSKPTSDVVVTIAASSSSSLTLSPSALTFTESDYNTVQTVTVSAVNDHVVNTTSPYDVGISHTSASSDPNYEATTSFSGGYTPGNVVLAAITDIDVAGIVLTETDGSTSVIVGQTTDTYTIALNSKPNGNVVFLLTATEDATTAARLYTFTPSNWNTAQIATLSASNNSIYEGTHSATITHTILYTGAHDENYATGSAAILTATIYDTDYPGITITQPNGVINLTEYGITDTYFIKLKTQPTSDVTVTIDGGTQATPEDSTLVFTALNWNTDQQATLSAVNDYIVEGAHTATVTHTTSSSDTAYSGLTTNLTVNITDDDNTVPGIQIVQTGDSTEVTEAGPEDTYTMVLTSKPTAYVRIRVLGDNWEATTSGGLFTFLPDNWNTAQTVHVLAKDDPQIDGQKITTFQHIVTSSDLHYSSIGVSNVTVYVNDNDGVTNTEAKTAPSCTQTPPYGAPHLFQIDTARNSATLYFTPIKENITYYWIAYGYKPGDMRFGMSFEFGSYDGVIDREINMLDSGTTYYYRVRGGNGCAPGPWSNDLGATTTASGSAATRSYYAPAVSYASGGTSGGGGGGSSGGASHPTFTRNLYPGSRGADVRSLQMYLNASGFTVAQGGAGSPGNETDLYGPLTASAIRRFQEANYGAILSPLGYSSGTGIFGPSTRSYVNSH</sequence>
<dbReference type="PROSITE" id="PS50853">
    <property type="entry name" value="FN3"/>
    <property type="match status" value="1"/>
</dbReference>
<proteinExistence type="predicted"/>
<feature type="repeat" description="NHL" evidence="2">
    <location>
        <begin position="472"/>
        <end position="502"/>
    </location>
</feature>
<dbReference type="PANTHER" id="PTHR24104:SF25">
    <property type="entry name" value="PROTEIN LIN-41"/>
    <property type="match status" value="1"/>
</dbReference>
<evidence type="ECO:0000313" key="6">
    <source>
        <dbReference type="EMBL" id="OGK73969.1"/>
    </source>
</evidence>
<dbReference type="InterPro" id="IPR011042">
    <property type="entry name" value="6-blade_b-propeller_TolB-like"/>
</dbReference>
<dbReference type="SUPFAM" id="SSF63825">
    <property type="entry name" value="YWTD domain"/>
    <property type="match status" value="2"/>
</dbReference>
<dbReference type="Gene3D" id="2.40.10.500">
    <property type="match status" value="1"/>
</dbReference>
<dbReference type="EMBL" id="MGBR01000001">
    <property type="protein sequence ID" value="OGK73969.1"/>
    <property type="molecule type" value="Genomic_DNA"/>
</dbReference>
<evidence type="ECO:0000256" key="3">
    <source>
        <dbReference type="SAM" id="MobiDB-lite"/>
    </source>
</evidence>
<dbReference type="Proteomes" id="UP000177050">
    <property type="component" value="Unassembled WGS sequence"/>
</dbReference>
<feature type="repeat" description="NHL" evidence="2">
    <location>
        <begin position="120"/>
        <end position="160"/>
    </location>
</feature>
<dbReference type="Gene3D" id="2.120.10.30">
    <property type="entry name" value="TolB, C-terminal domain"/>
    <property type="match status" value="3"/>
</dbReference>
<keyword evidence="4" id="KW-0732">Signal</keyword>
<dbReference type="SUPFAM" id="SSF47090">
    <property type="entry name" value="PGBD-like"/>
    <property type="match status" value="1"/>
</dbReference>
<dbReference type="InterPro" id="IPR002477">
    <property type="entry name" value="Peptidoglycan-bd-like"/>
</dbReference>
<accession>A0A1F7L1J6</accession>
<dbReference type="InterPro" id="IPR050952">
    <property type="entry name" value="TRIM-NHL_E3_ligases"/>
</dbReference>